<feature type="transmembrane region" description="Helical" evidence="1">
    <location>
        <begin position="62"/>
        <end position="86"/>
    </location>
</feature>
<gene>
    <name evidence="2" type="ORF">ENV14_00650</name>
</gene>
<name>A0A7C4BB96_9CREN</name>
<keyword evidence="1" id="KW-0812">Transmembrane</keyword>
<organism evidence="2">
    <name type="scientific">Ignisphaera aggregans</name>
    <dbReference type="NCBI Taxonomy" id="334771"/>
    <lineage>
        <taxon>Archaea</taxon>
        <taxon>Thermoproteota</taxon>
        <taxon>Thermoprotei</taxon>
        <taxon>Desulfurococcales</taxon>
        <taxon>Desulfurococcaceae</taxon>
        <taxon>Ignisphaera</taxon>
    </lineage>
</organism>
<keyword evidence="1" id="KW-0472">Membrane</keyword>
<dbReference type="AlphaFoldDB" id="A0A7C4BB96"/>
<sequence length="153" mass="16100">MCKCLGLPEAGKYATAPYSIKPFTTLHTAGYGGGGLNLETACLAAIALYTPTPCSMSSKPSASLAVLVLRTAMAVALAVLVVLKLLRGSAKPRLKPMLGVLVAVSLAPIGVPMAKQLECPQSWPCSRWGNSLVVLRRAVGHRLARLKEPLRAH</sequence>
<protein>
    <submittedName>
        <fullName evidence="2">Uncharacterized protein</fullName>
    </submittedName>
</protein>
<keyword evidence="1" id="KW-1133">Transmembrane helix</keyword>
<reference evidence="2" key="1">
    <citation type="journal article" date="2020" name="mSystems">
        <title>Genome- and Community-Level Interaction Insights into Carbon Utilization and Element Cycling Functions of Hydrothermarchaeota in Hydrothermal Sediment.</title>
        <authorList>
            <person name="Zhou Z."/>
            <person name="Liu Y."/>
            <person name="Xu W."/>
            <person name="Pan J."/>
            <person name="Luo Z.H."/>
            <person name="Li M."/>
        </authorList>
    </citation>
    <scope>NUCLEOTIDE SEQUENCE [LARGE SCALE GENOMIC DNA]</scope>
    <source>
        <strain evidence="2">SpSt-732</strain>
    </source>
</reference>
<evidence type="ECO:0000256" key="1">
    <source>
        <dbReference type="SAM" id="Phobius"/>
    </source>
</evidence>
<comment type="caution">
    <text evidence="2">The sequence shown here is derived from an EMBL/GenBank/DDBJ whole genome shotgun (WGS) entry which is preliminary data.</text>
</comment>
<accession>A0A7C4BB96</accession>
<dbReference type="EMBL" id="DTFF01000007">
    <property type="protein sequence ID" value="HGI86900.1"/>
    <property type="molecule type" value="Genomic_DNA"/>
</dbReference>
<evidence type="ECO:0000313" key="2">
    <source>
        <dbReference type="EMBL" id="HGI86900.1"/>
    </source>
</evidence>
<proteinExistence type="predicted"/>